<gene>
    <name evidence="1" type="ORF">GCM10007388_12680</name>
</gene>
<evidence type="ECO:0000313" key="1">
    <source>
        <dbReference type="EMBL" id="GGY81421.1"/>
    </source>
</evidence>
<reference evidence="1" key="2">
    <citation type="submission" date="2022-12" db="EMBL/GenBank/DDBJ databases">
        <authorList>
            <person name="Sun Q."/>
            <person name="Kim S."/>
        </authorList>
    </citation>
    <scope>NUCLEOTIDE SEQUENCE</scope>
    <source>
        <strain evidence="1">KCTC 12344</strain>
    </source>
</reference>
<accession>A0AA87Y693</accession>
<name>A0AA87Y693_9BURK</name>
<proteinExistence type="predicted"/>
<dbReference type="EMBL" id="BMWW01000002">
    <property type="protein sequence ID" value="GGY81421.1"/>
    <property type="molecule type" value="Genomic_DNA"/>
</dbReference>
<dbReference type="Proteomes" id="UP000619512">
    <property type="component" value="Unassembled WGS sequence"/>
</dbReference>
<comment type="caution">
    <text evidence="1">The sequence shown here is derived from an EMBL/GenBank/DDBJ whole genome shotgun (WGS) entry which is preliminary data.</text>
</comment>
<dbReference type="GO" id="GO:0020037">
    <property type="term" value="F:heme binding"/>
    <property type="evidence" value="ECO:0007669"/>
    <property type="project" value="InterPro"/>
</dbReference>
<dbReference type="SUPFAM" id="SSF48264">
    <property type="entry name" value="Cytochrome P450"/>
    <property type="match status" value="1"/>
</dbReference>
<reference evidence="1" key="1">
    <citation type="journal article" date="2014" name="Int. J. Syst. Evol. Microbiol.">
        <title>Complete genome sequence of Corynebacterium casei LMG S-19264T (=DSM 44701T), isolated from a smear-ripened cheese.</title>
        <authorList>
            <consortium name="US DOE Joint Genome Institute (JGI-PGF)"/>
            <person name="Walter F."/>
            <person name="Albersmeier A."/>
            <person name="Kalinowski J."/>
            <person name="Ruckert C."/>
        </authorList>
    </citation>
    <scope>NUCLEOTIDE SEQUENCE</scope>
    <source>
        <strain evidence="1">KCTC 12344</strain>
    </source>
</reference>
<evidence type="ECO:0000313" key="2">
    <source>
        <dbReference type="Proteomes" id="UP000619512"/>
    </source>
</evidence>
<dbReference type="AlphaFoldDB" id="A0AA87Y693"/>
<dbReference type="InterPro" id="IPR036396">
    <property type="entry name" value="Cyt_P450_sf"/>
</dbReference>
<dbReference type="GO" id="GO:0016705">
    <property type="term" value="F:oxidoreductase activity, acting on paired donors, with incorporation or reduction of molecular oxygen"/>
    <property type="evidence" value="ECO:0007669"/>
    <property type="project" value="InterPro"/>
</dbReference>
<dbReference type="GO" id="GO:0004497">
    <property type="term" value="F:monooxygenase activity"/>
    <property type="evidence" value="ECO:0007669"/>
    <property type="project" value="InterPro"/>
</dbReference>
<sequence length="116" mass="12213">MAVAGAGLAQPGGRTRLERRARYACHDQQRFQRGSVHGAAGDIGGARIDAGQTILLVLAAAGRPFGHGRHASPGQALARTIATQALSHLGALPDVDWHYLASPNARLAVFTEREVK</sequence>
<organism evidence="1 2">
    <name type="scientific">Pseudoduganella plicata</name>
    <dbReference type="NCBI Taxonomy" id="321984"/>
    <lineage>
        <taxon>Bacteria</taxon>
        <taxon>Pseudomonadati</taxon>
        <taxon>Pseudomonadota</taxon>
        <taxon>Betaproteobacteria</taxon>
        <taxon>Burkholderiales</taxon>
        <taxon>Oxalobacteraceae</taxon>
        <taxon>Telluria group</taxon>
        <taxon>Pseudoduganella</taxon>
    </lineage>
</organism>
<dbReference type="GO" id="GO:0005506">
    <property type="term" value="F:iron ion binding"/>
    <property type="evidence" value="ECO:0007669"/>
    <property type="project" value="InterPro"/>
</dbReference>
<protein>
    <submittedName>
        <fullName evidence="1">Uncharacterized protein</fullName>
    </submittedName>
</protein>